<dbReference type="KEGG" id="dwi:6648702"/>
<dbReference type="EMBL" id="CH964239">
    <property type="protein sequence ID" value="EDW82507.2"/>
    <property type="molecule type" value="Genomic_DNA"/>
</dbReference>
<dbReference type="InParanoid" id="B4NCE8"/>
<dbReference type="eggNOG" id="ENOG502TCYJ">
    <property type="taxonomic scope" value="Eukaryota"/>
</dbReference>
<sequence length="207" mass="22642">MCLVITVALGQPMPNPLEAQVQSVVDDMTQVGKNAGDQLVHQYEEIIVEPQQQLEEAVEQIEARRESNPECVAAQDEQLALVLDAAHDELHSCGVVAAHTSAEIASDVNQATQQLVYGGYNLGRTYQKCQAYKNTVLKQSCMAKFYIQGSVYLINARYSIKTIKKSTNERIPAVFSDGNACTHQASEEAILAIDEINRSIDACVAKA</sequence>
<name>B4NCE8_DROWI</name>
<feature type="domain" description="Protein TsetseEP" evidence="1">
    <location>
        <begin position="68"/>
        <end position="186"/>
    </location>
</feature>
<organism evidence="2 3">
    <name type="scientific">Drosophila willistoni</name>
    <name type="common">Fruit fly</name>
    <dbReference type="NCBI Taxonomy" id="7260"/>
    <lineage>
        <taxon>Eukaryota</taxon>
        <taxon>Metazoa</taxon>
        <taxon>Ecdysozoa</taxon>
        <taxon>Arthropoda</taxon>
        <taxon>Hexapoda</taxon>
        <taxon>Insecta</taxon>
        <taxon>Pterygota</taxon>
        <taxon>Neoptera</taxon>
        <taxon>Endopterygota</taxon>
        <taxon>Diptera</taxon>
        <taxon>Brachycera</taxon>
        <taxon>Muscomorpha</taxon>
        <taxon>Ephydroidea</taxon>
        <taxon>Drosophilidae</taxon>
        <taxon>Drosophila</taxon>
        <taxon>Sophophora</taxon>
    </lineage>
</organism>
<dbReference type="FunCoup" id="B4NCE8">
    <property type="interactions" value="1"/>
</dbReference>
<dbReference type="Proteomes" id="UP000007798">
    <property type="component" value="Unassembled WGS sequence"/>
</dbReference>
<evidence type="ECO:0000313" key="3">
    <source>
        <dbReference type="Proteomes" id="UP000007798"/>
    </source>
</evidence>
<dbReference type="SMR" id="B4NCE8"/>
<accession>B4NCE8</accession>
<dbReference type="InterPro" id="IPR007931">
    <property type="entry name" value="TsetseEP"/>
</dbReference>
<proteinExistence type="predicted"/>
<dbReference type="STRING" id="7260.B4NCE8"/>
<dbReference type="HOGENOM" id="CLU_1262707_0_0_1"/>
<gene>
    <name evidence="2" type="primary">Dwil\GK25093</name>
    <name evidence="2" type="ORF">Dwil_GK25093</name>
</gene>
<evidence type="ECO:0000259" key="1">
    <source>
        <dbReference type="Pfam" id="PF05267"/>
    </source>
</evidence>
<protein>
    <recommendedName>
        <fullName evidence="1">Protein TsetseEP domain-containing protein</fullName>
    </recommendedName>
</protein>
<dbReference type="Pfam" id="PF05267">
    <property type="entry name" value="DUF725"/>
    <property type="match status" value="1"/>
</dbReference>
<dbReference type="OrthoDB" id="8005239at2759"/>
<reference evidence="2 3" key="1">
    <citation type="journal article" date="2007" name="Nature">
        <title>Evolution of genes and genomes on the Drosophila phylogeny.</title>
        <authorList>
            <consortium name="Drosophila 12 Genomes Consortium"/>
            <person name="Clark A.G."/>
            <person name="Eisen M.B."/>
            <person name="Smith D.R."/>
            <person name="Bergman C.M."/>
            <person name="Oliver B."/>
            <person name="Markow T.A."/>
            <person name="Kaufman T.C."/>
            <person name="Kellis M."/>
            <person name="Gelbart W."/>
            <person name="Iyer V.N."/>
            <person name="Pollard D.A."/>
            <person name="Sackton T.B."/>
            <person name="Larracuente A.M."/>
            <person name="Singh N.D."/>
            <person name="Abad J.P."/>
            <person name="Abt D.N."/>
            <person name="Adryan B."/>
            <person name="Aguade M."/>
            <person name="Akashi H."/>
            <person name="Anderson W.W."/>
            <person name="Aquadro C.F."/>
            <person name="Ardell D.H."/>
            <person name="Arguello R."/>
            <person name="Artieri C.G."/>
            <person name="Barbash D.A."/>
            <person name="Barker D."/>
            <person name="Barsanti P."/>
            <person name="Batterham P."/>
            <person name="Batzoglou S."/>
            <person name="Begun D."/>
            <person name="Bhutkar A."/>
            <person name="Blanco E."/>
            <person name="Bosak S.A."/>
            <person name="Bradley R.K."/>
            <person name="Brand A.D."/>
            <person name="Brent M.R."/>
            <person name="Brooks A.N."/>
            <person name="Brown R.H."/>
            <person name="Butlin R.K."/>
            <person name="Caggese C."/>
            <person name="Calvi B.R."/>
            <person name="Bernardo de Carvalho A."/>
            <person name="Caspi A."/>
            <person name="Castrezana S."/>
            <person name="Celniker S.E."/>
            <person name="Chang J.L."/>
            <person name="Chapple C."/>
            <person name="Chatterji S."/>
            <person name="Chinwalla A."/>
            <person name="Civetta A."/>
            <person name="Clifton S.W."/>
            <person name="Comeron J.M."/>
            <person name="Costello J.C."/>
            <person name="Coyne J.A."/>
            <person name="Daub J."/>
            <person name="David R.G."/>
            <person name="Delcher A.L."/>
            <person name="Delehaunty K."/>
            <person name="Do C.B."/>
            <person name="Ebling H."/>
            <person name="Edwards K."/>
            <person name="Eickbush T."/>
            <person name="Evans J.D."/>
            <person name="Filipski A."/>
            <person name="Findeiss S."/>
            <person name="Freyhult E."/>
            <person name="Fulton L."/>
            <person name="Fulton R."/>
            <person name="Garcia A.C."/>
            <person name="Gardiner A."/>
            <person name="Garfield D.A."/>
            <person name="Garvin B.E."/>
            <person name="Gibson G."/>
            <person name="Gilbert D."/>
            <person name="Gnerre S."/>
            <person name="Godfrey J."/>
            <person name="Good R."/>
            <person name="Gotea V."/>
            <person name="Gravely B."/>
            <person name="Greenberg A.J."/>
            <person name="Griffiths-Jones S."/>
            <person name="Gross S."/>
            <person name="Guigo R."/>
            <person name="Gustafson E.A."/>
            <person name="Haerty W."/>
            <person name="Hahn M.W."/>
            <person name="Halligan D.L."/>
            <person name="Halpern A.L."/>
            <person name="Halter G.M."/>
            <person name="Han M.V."/>
            <person name="Heger A."/>
            <person name="Hillier L."/>
            <person name="Hinrichs A.S."/>
            <person name="Holmes I."/>
            <person name="Hoskins R.A."/>
            <person name="Hubisz M.J."/>
            <person name="Hultmark D."/>
            <person name="Huntley M.A."/>
            <person name="Jaffe D.B."/>
            <person name="Jagadeeshan S."/>
            <person name="Jeck W.R."/>
            <person name="Johnson J."/>
            <person name="Jones C.D."/>
            <person name="Jordan W.C."/>
            <person name="Karpen G.H."/>
            <person name="Kataoka E."/>
            <person name="Keightley P.D."/>
            <person name="Kheradpour P."/>
            <person name="Kirkness E.F."/>
            <person name="Koerich L.B."/>
            <person name="Kristiansen K."/>
            <person name="Kudrna D."/>
            <person name="Kulathinal R.J."/>
            <person name="Kumar S."/>
            <person name="Kwok R."/>
            <person name="Lander E."/>
            <person name="Langley C.H."/>
            <person name="Lapoint R."/>
            <person name="Lazzaro B.P."/>
            <person name="Lee S.J."/>
            <person name="Levesque L."/>
            <person name="Li R."/>
            <person name="Lin C.F."/>
            <person name="Lin M.F."/>
            <person name="Lindblad-Toh K."/>
            <person name="Llopart A."/>
            <person name="Long M."/>
            <person name="Low L."/>
            <person name="Lozovsky E."/>
            <person name="Lu J."/>
            <person name="Luo M."/>
            <person name="Machado C.A."/>
            <person name="Makalowski W."/>
            <person name="Marzo M."/>
            <person name="Matsuda M."/>
            <person name="Matzkin L."/>
            <person name="McAllister B."/>
            <person name="McBride C.S."/>
            <person name="McKernan B."/>
            <person name="McKernan K."/>
            <person name="Mendez-Lago M."/>
            <person name="Minx P."/>
            <person name="Mollenhauer M.U."/>
            <person name="Montooth K."/>
            <person name="Mount S.M."/>
            <person name="Mu X."/>
            <person name="Myers E."/>
            <person name="Negre B."/>
            <person name="Newfeld S."/>
            <person name="Nielsen R."/>
            <person name="Noor M.A."/>
            <person name="O'Grady P."/>
            <person name="Pachter L."/>
            <person name="Papaceit M."/>
            <person name="Parisi M.J."/>
            <person name="Parisi M."/>
            <person name="Parts L."/>
            <person name="Pedersen J.S."/>
            <person name="Pesole G."/>
            <person name="Phillippy A.M."/>
            <person name="Ponting C.P."/>
            <person name="Pop M."/>
            <person name="Porcelli D."/>
            <person name="Powell J.R."/>
            <person name="Prohaska S."/>
            <person name="Pruitt K."/>
            <person name="Puig M."/>
            <person name="Quesneville H."/>
            <person name="Ram K.R."/>
            <person name="Rand D."/>
            <person name="Rasmussen M.D."/>
            <person name="Reed L.K."/>
            <person name="Reenan R."/>
            <person name="Reily A."/>
            <person name="Remington K.A."/>
            <person name="Rieger T.T."/>
            <person name="Ritchie M.G."/>
            <person name="Robin C."/>
            <person name="Rogers Y.H."/>
            <person name="Rohde C."/>
            <person name="Rozas J."/>
            <person name="Rubenfield M.J."/>
            <person name="Ruiz A."/>
            <person name="Russo S."/>
            <person name="Salzberg S.L."/>
            <person name="Sanchez-Gracia A."/>
            <person name="Saranga D.J."/>
            <person name="Sato H."/>
            <person name="Schaeffer S.W."/>
            <person name="Schatz M.C."/>
            <person name="Schlenke T."/>
            <person name="Schwartz R."/>
            <person name="Segarra C."/>
            <person name="Singh R.S."/>
            <person name="Sirot L."/>
            <person name="Sirota M."/>
            <person name="Sisneros N.B."/>
            <person name="Smith C.D."/>
            <person name="Smith T.F."/>
            <person name="Spieth J."/>
            <person name="Stage D.E."/>
            <person name="Stark A."/>
            <person name="Stephan W."/>
            <person name="Strausberg R.L."/>
            <person name="Strempel S."/>
            <person name="Sturgill D."/>
            <person name="Sutton G."/>
            <person name="Sutton G.G."/>
            <person name="Tao W."/>
            <person name="Teichmann S."/>
            <person name="Tobari Y.N."/>
            <person name="Tomimura Y."/>
            <person name="Tsolas J.M."/>
            <person name="Valente V.L."/>
            <person name="Venter E."/>
            <person name="Venter J.C."/>
            <person name="Vicario S."/>
            <person name="Vieira F.G."/>
            <person name="Vilella A.J."/>
            <person name="Villasante A."/>
            <person name="Walenz B."/>
            <person name="Wang J."/>
            <person name="Wasserman M."/>
            <person name="Watts T."/>
            <person name="Wilson D."/>
            <person name="Wilson R.K."/>
            <person name="Wing R.A."/>
            <person name="Wolfner M.F."/>
            <person name="Wong A."/>
            <person name="Wong G.K."/>
            <person name="Wu C.I."/>
            <person name="Wu G."/>
            <person name="Yamamoto D."/>
            <person name="Yang H.P."/>
            <person name="Yang S.P."/>
            <person name="Yorke J.A."/>
            <person name="Yoshida K."/>
            <person name="Zdobnov E."/>
            <person name="Zhang P."/>
            <person name="Zhang Y."/>
            <person name="Zimin A.V."/>
            <person name="Baldwin J."/>
            <person name="Abdouelleil A."/>
            <person name="Abdulkadir J."/>
            <person name="Abebe A."/>
            <person name="Abera B."/>
            <person name="Abreu J."/>
            <person name="Acer S.C."/>
            <person name="Aftuck L."/>
            <person name="Alexander A."/>
            <person name="An P."/>
            <person name="Anderson E."/>
            <person name="Anderson S."/>
            <person name="Arachi H."/>
            <person name="Azer M."/>
            <person name="Bachantsang P."/>
            <person name="Barry A."/>
            <person name="Bayul T."/>
            <person name="Berlin A."/>
            <person name="Bessette D."/>
            <person name="Bloom T."/>
            <person name="Blye J."/>
            <person name="Boguslavskiy L."/>
            <person name="Bonnet C."/>
            <person name="Boukhgalter B."/>
            <person name="Bourzgui I."/>
            <person name="Brown A."/>
            <person name="Cahill P."/>
            <person name="Channer S."/>
            <person name="Cheshatsang Y."/>
            <person name="Chuda L."/>
            <person name="Citroen M."/>
            <person name="Collymore A."/>
            <person name="Cooke P."/>
            <person name="Costello M."/>
            <person name="D'Aco K."/>
            <person name="Daza R."/>
            <person name="De Haan G."/>
            <person name="DeGray S."/>
            <person name="DeMaso C."/>
            <person name="Dhargay N."/>
            <person name="Dooley K."/>
            <person name="Dooley E."/>
            <person name="Doricent M."/>
            <person name="Dorje P."/>
            <person name="Dorjee K."/>
            <person name="Dupes A."/>
            <person name="Elong R."/>
            <person name="Falk J."/>
            <person name="Farina A."/>
            <person name="Faro S."/>
            <person name="Ferguson D."/>
            <person name="Fisher S."/>
            <person name="Foley C.D."/>
            <person name="Franke A."/>
            <person name="Friedrich D."/>
            <person name="Gadbois L."/>
            <person name="Gearin G."/>
            <person name="Gearin C.R."/>
            <person name="Giannoukos G."/>
            <person name="Goode T."/>
            <person name="Graham J."/>
            <person name="Grandbois E."/>
            <person name="Grewal S."/>
            <person name="Gyaltsen K."/>
            <person name="Hafez N."/>
            <person name="Hagos B."/>
            <person name="Hall J."/>
            <person name="Henson C."/>
            <person name="Hollinger A."/>
            <person name="Honan T."/>
            <person name="Huard M.D."/>
            <person name="Hughes L."/>
            <person name="Hurhula B."/>
            <person name="Husby M.E."/>
            <person name="Kamat A."/>
            <person name="Kanga B."/>
            <person name="Kashin S."/>
            <person name="Khazanovich D."/>
            <person name="Kisner P."/>
            <person name="Lance K."/>
            <person name="Lara M."/>
            <person name="Lee W."/>
            <person name="Lennon N."/>
            <person name="Letendre F."/>
            <person name="LeVine R."/>
            <person name="Lipovsky A."/>
            <person name="Liu X."/>
            <person name="Liu J."/>
            <person name="Liu S."/>
            <person name="Lokyitsang T."/>
            <person name="Lokyitsang Y."/>
            <person name="Lubonja R."/>
            <person name="Lui A."/>
            <person name="MacDonald P."/>
            <person name="Magnisalis V."/>
            <person name="Maru K."/>
            <person name="Matthews C."/>
            <person name="McCusker W."/>
            <person name="McDonough S."/>
            <person name="Mehta T."/>
            <person name="Meldrim J."/>
            <person name="Meneus L."/>
            <person name="Mihai O."/>
            <person name="Mihalev A."/>
            <person name="Mihova T."/>
            <person name="Mittelman R."/>
            <person name="Mlenga V."/>
            <person name="Montmayeur A."/>
            <person name="Mulrain L."/>
            <person name="Navidi A."/>
            <person name="Naylor J."/>
            <person name="Negash T."/>
            <person name="Nguyen T."/>
            <person name="Nguyen N."/>
            <person name="Nicol R."/>
            <person name="Norbu C."/>
            <person name="Norbu N."/>
            <person name="Novod N."/>
            <person name="O'Neill B."/>
            <person name="Osman S."/>
            <person name="Markiewicz E."/>
            <person name="Oyono O.L."/>
            <person name="Patti C."/>
            <person name="Phunkhang P."/>
            <person name="Pierre F."/>
            <person name="Priest M."/>
            <person name="Raghuraman S."/>
            <person name="Rege F."/>
            <person name="Reyes R."/>
            <person name="Rise C."/>
            <person name="Rogov P."/>
            <person name="Ross K."/>
            <person name="Ryan E."/>
            <person name="Settipalli S."/>
            <person name="Shea T."/>
            <person name="Sherpa N."/>
            <person name="Shi L."/>
            <person name="Shih D."/>
            <person name="Sparrow T."/>
            <person name="Spaulding J."/>
            <person name="Stalker J."/>
            <person name="Stange-Thomann N."/>
            <person name="Stavropoulos S."/>
            <person name="Stone C."/>
            <person name="Strader C."/>
            <person name="Tesfaye S."/>
            <person name="Thomson T."/>
            <person name="Thoulutsang Y."/>
            <person name="Thoulutsang D."/>
            <person name="Topham K."/>
            <person name="Topping I."/>
            <person name="Tsamla T."/>
            <person name="Vassiliev H."/>
            <person name="Vo A."/>
            <person name="Wangchuk T."/>
            <person name="Wangdi T."/>
            <person name="Weiand M."/>
            <person name="Wilkinson J."/>
            <person name="Wilson A."/>
            <person name="Yadav S."/>
            <person name="Young G."/>
            <person name="Yu Q."/>
            <person name="Zembek L."/>
            <person name="Zhong D."/>
            <person name="Zimmer A."/>
            <person name="Zwirko Z."/>
            <person name="Jaffe D.B."/>
            <person name="Alvarez P."/>
            <person name="Brockman W."/>
            <person name="Butler J."/>
            <person name="Chin C."/>
            <person name="Gnerre S."/>
            <person name="Grabherr M."/>
            <person name="Kleber M."/>
            <person name="Mauceli E."/>
            <person name="MacCallum I."/>
        </authorList>
    </citation>
    <scope>NUCLEOTIDE SEQUENCE [LARGE SCALE GENOMIC DNA]</scope>
    <source>
        <strain evidence="3">Tucson 14030-0811.24</strain>
    </source>
</reference>
<dbReference type="AlphaFoldDB" id="B4NCE8"/>
<evidence type="ECO:0000313" key="2">
    <source>
        <dbReference type="EMBL" id="EDW82507.2"/>
    </source>
</evidence>
<keyword evidence="3" id="KW-1185">Reference proteome</keyword>